<keyword evidence="2" id="KW-1185">Reference proteome</keyword>
<sequence>MLVLVLVVVRNPLRQPQSSLPNTVHHSLVGTVCERSGLGGRWVFEGAYDEFCHQVLWPVLHYAVPDAPRTRGGWGWGWVGLGVDEEEEEAQIMKFWSSFTGAFLGFLTETQLYSLFQSCKNPYHTYHTLLASWQLI</sequence>
<dbReference type="EMBL" id="ML179769">
    <property type="protein sequence ID" value="THU81934.1"/>
    <property type="molecule type" value="Genomic_DNA"/>
</dbReference>
<gene>
    <name evidence="1" type="ORF">K435DRAFT_465544</name>
</gene>
<dbReference type="SUPFAM" id="SSF53756">
    <property type="entry name" value="UDP-Glycosyltransferase/glycogen phosphorylase"/>
    <property type="match status" value="1"/>
</dbReference>
<evidence type="ECO:0000313" key="2">
    <source>
        <dbReference type="Proteomes" id="UP000297245"/>
    </source>
</evidence>
<protein>
    <submittedName>
        <fullName evidence="1">Uncharacterized protein</fullName>
    </submittedName>
</protein>
<dbReference type="OrthoDB" id="755951at2759"/>
<reference evidence="1 2" key="1">
    <citation type="journal article" date="2019" name="Nat. Ecol. Evol.">
        <title>Megaphylogeny resolves global patterns of mushroom evolution.</title>
        <authorList>
            <person name="Varga T."/>
            <person name="Krizsan K."/>
            <person name="Foldi C."/>
            <person name="Dima B."/>
            <person name="Sanchez-Garcia M."/>
            <person name="Sanchez-Ramirez S."/>
            <person name="Szollosi G.J."/>
            <person name="Szarkandi J.G."/>
            <person name="Papp V."/>
            <person name="Albert L."/>
            <person name="Andreopoulos W."/>
            <person name="Angelini C."/>
            <person name="Antonin V."/>
            <person name="Barry K.W."/>
            <person name="Bougher N.L."/>
            <person name="Buchanan P."/>
            <person name="Buyck B."/>
            <person name="Bense V."/>
            <person name="Catcheside P."/>
            <person name="Chovatia M."/>
            <person name="Cooper J."/>
            <person name="Damon W."/>
            <person name="Desjardin D."/>
            <person name="Finy P."/>
            <person name="Geml J."/>
            <person name="Haridas S."/>
            <person name="Hughes K."/>
            <person name="Justo A."/>
            <person name="Karasinski D."/>
            <person name="Kautmanova I."/>
            <person name="Kiss B."/>
            <person name="Kocsube S."/>
            <person name="Kotiranta H."/>
            <person name="LaButti K.M."/>
            <person name="Lechner B.E."/>
            <person name="Liimatainen K."/>
            <person name="Lipzen A."/>
            <person name="Lukacs Z."/>
            <person name="Mihaltcheva S."/>
            <person name="Morgado L.N."/>
            <person name="Niskanen T."/>
            <person name="Noordeloos M.E."/>
            <person name="Ohm R.A."/>
            <person name="Ortiz-Santana B."/>
            <person name="Ovrebo C."/>
            <person name="Racz N."/>
            <person name="Riley R."/>
            <person name="Savchenko A."/>
            <person name="Shiryaev A."/>
            <person name="Soop K."/>
            <person name="Spirin V."/>
            <person name="Szebenyi C."/>
            <person name="Tomsovsky M."/>
            <person name="Tulloss R.E."/>
            <person name="Uehling J."/>
            <person name="Grigoriev I.V."/>
            <person name="Vagvolgyi C."/>
            <person name="Papp T."/>
            <person name="Martin F.M."/>
            <person name="Miettinen O."/>
            <person name="Hibbett D.S."/>
            <person name="Nagy L.G."/>
        </authorList>
    </citation>
    <scope>NUCLEOTIDE SEQUENCE [LARGE SCALE GENOMIC DNA]</scope>
    <source>
        <strain evidence="1 2">CBS 962.96</strain>
    </source>
</reference>
<evidence type="ECO:0000313" key="1">
    <source>
        <dbReference type="EMBL" id="THU81934.1"/>
    </source>
</evidence>
<dbReference type="Proteomes" id="UP000297245">
    <property type="component" value="Unassembled WGS sequence"/>
</dbReference>
<organism evidence="1 2">
    <name type="scientific">Dendrothele bispora (strain CBS 962.96)</name>
    <dbReference type="NCBI Taxonomy" id="1314807"/>
    <lineage>
        <taxon>Eukaryota</taxon>
        <taxon>Fungi</taxon>
        <taxon>Dikarya</taxon>
        <taxon>Basidiomycota</taxon>
        <taxon>Agaricomycotina</taxon>
        <taxon>Agaricomycetes</taxon>
        <taxon>Agaricomycetidae</taxon>
        <taxon>Agaricales</taxon>
        <taxon>Agaricales incertae sedis</taxon>
        <taxon>Dendrothele</taxon>
    </lineage>
</organism>
<accession>A0A4S8L0P9</accession>
<dbReference type="AlphaFoldDB" id="A0A4S8L0P9"/>
<name>A0A4S8L0P9_DENBC</name>
<proteinExistence type="predicted"/>